<accession>A0A1A9I4V5</accession>
<dbReference type="EMBL" id="CP015772">
    <property type="protein sequence ID" value="ANH82708.1"/>
    <property type="molecule type" value="Genomic_DNA"/>
</dbReference>
<evidence type="ECO:0000313" key="1">
    <source>
        <dbReference type="EMBL" id="ANH82708.1"/>
    </source>
</evidence>
<keyword evidence="2" id="KW-1185">Reference proteome</keyword>
<dbReference type="STRING" id="1176587.A8C56_18530"/>
<dbReference type="Proteomes" id="UP000077667">
    <property type="component" value="Chromosome"/>
</dbReference>
<reference evidence="1 2" key="1">
    <citation type="submission" date="2016-05" db="EMBL/GenBank/DDBJ databases">
        <title>Niabella ginsenosidivorans BS26 whole genome sequencing.</title>
        <authorList>
            <person name="Im W.T."/>
            <person name="Siddiqi M.Z."/>
        </authorList>
    </citation>
    <scope>NUCLEOTIDE SEQUENCE [LARGE SCALE GENOMIC DNA]</scope>
    <source>
        <strain evidence="1 2">BS26</strain>
    </source>
</reference>
<evidence type="ECO:0000313" key="2">
    <source>
        <dbReference type="Proteomes" id="UP000077667"/>
    </source>
</evidence>
<proteinExistence type="predicted"/>
<name>A0A1A9I4V5_9BACT</name>
<gene>
    <name evidence="1" type="ORF">A8C56_18530</name>
</gene>
<sequence>MQTGKPDPAWLNSAKLADAYILFVLSPEAEVCFMLQNIYCYDIKKVLTLFIQNDGLAGCQVSGNCLALNPFFSKLKFKSTDYG</sequence>
<dbReference type="KEGG" id="nia:A8C56_18530"/>
<dbReference type="AlphaFoldDB" id="A0A1A9I4V5"/>
<organism evidence="1 2">
    <name type="scientific">Niabella ginsenosidivorans</name>
    <dbReference type="NCBI Taxonomy" id="1176587"/>
    <lineage>
        <taxon>Bacteria</taxon>
        <taxon>Pseudomonadati</taxon>
        <taxon>Bacteroidota</taxon>
        <taxon>Chitinophagia</taxon>
        <taxon>Chitinophagales</taxon>
        <taxon>Chitinophagaceae</taxon>
        <taxon>Niabella</taxon>
    </lineage>
</organism>
<protein>
    <submittedName>
        <fullName evidence="1">Uncharacterized protein</fullName>
    </submittedName>
</protein>